<dbReference type="InterPro" id="IPR055166">
    <property type="entry name" value="Transc_reg_Sar_Rot_HTH"/>
</dbReference>
<evidence type="ECO:0000256" key="4">
    <source>
        <dbReference type="ARBA" id="ARBA00023125"/>
    </source>
</evidence>
<dbReference type="RefSeq" id="WP_342677053.1">
    <property type="nucleotide sequence ID" value="NZ_JBCGCU010000004.1"/>
</dbReference>
<dbReference type="PROSITE" id="PS50995">
    <property type="entry name" value="HTH_MARR_2"/>
    <property type="match status" value="1"/>
</dbReference>
<dbReference type="PANTHER" id="PTHR33164">
    <property type="entry name" value="TRANSCRIPTIONAL REGULATOR, MARR FAMILY"/>
    <property type="match status" value="1"/>
</dbReference>
<dbReference type="SMART" id="SM00347">
    <property type="entry name" value="HTH_MARR"/>
    <property type="match status" value="1"/>
</dbReference>
<comment type="subcellular location">
    <subcellularLocation>
        <location evidence="1">Cytoplasm</location>
    </subcellularLocation>
</comment>
<keyword evidence="5" id="KW-0804">Transcription</keyword>
<dbReference type="InterPro" id="IPR039422">
    <property type="entry name" value="MarR/SlyA-like"/>
</dbReference>
<evidence type="ECO:0000259" key="6">
    <source>
        <dbReference type="PROSITE" id="PS50995"/>
    </source>
</evidence>
<evidence type="ECO:0000256" key="3">
    <source>
        <dbReference type="ARBA" id="ARBA00023015"/>
    </source>
</evidence>
<evidence type="ECO:0000256" key="5">
    <source>
        <dbReference type="ARBA" id="ARBA00023163"/>
    </source>
</evidence>
<keyword evidence="2" id="KW-0963">Cytoplasm</keyword>
<accession>A0ABU9MXY9</accession>
<evidence type="ECO:0000313" key="8">
    <source>
        <dbReference type="Proteomes" id="UP001447008"/>
    </source>
</evidence>
<dbReference type="InterPro" id="IPR000835">
    <property type="entry name" value="HTH_MarR-typ"/>
</dbReference>
<evidence type="ECO:0000256" key="2">
    <source>
        <dbReference type="ARBA" id="ARBA00022490"/>
    </source>
</evidence>
<protein>
    <submittedName>
        <fullName evidence="7">MarR family transcriptional regulator</fullName>
    </submittedName>
</protein>
<evidence type="ECO:0000256" key="1">
    <source>
        <dbReference type="ARBA" id="ARBA00004496"/>
    </source>
</evidence>
<dbReference type="InterPro" id="IPR036388">
    <property type="entry name" value="WH-like_DNA-bd_sf"/>
</dbReference>
<proteinExistence type="predicted"/>
<name>A0ABU9MXY9_9GAMM</name>
<keyword evidence="4" id="KW-0238">DNA-binding</keyword>
<dbReference type="Pfam" id="PF22381">
    <property type="entry name" value="Staph_reg_Sar_Rot"/>
    <property type="match status" value="1"/>
</dbReference>
<keyword evidence="3" id="KW-0805">Transcription regulation</keyword>
<dbReference type="Proteomes" id="UP001447008">
    <property type="component" value="Unassembled WGS sequence"/>
</dbReference>
<gene>
    <name evidence="7" type="ORF">WCN91_05475</name>
</gene>
<organism evidence="7 8">
    <name type="scientific">Pseudoalteromonas qingdaonensis</name>
    <dbReference type="NCBI Taxonomy" id="3131913"/>
    <lineage>
        <taxon>Bacteria</taxon>
        <taxon>Pseudomonadati</taxon>
        <taxon>Pseudomonadota</taxon>
        <taxon>Gammaproteobacteria</taxon>
        <taxon>Alteromonadales</taxon>
        <taxon>Pseudoalteromonadaceae</taxon>
        <taxon>Pseudoalteromonas</taxon>
    </lineage>
</organism>
<dbReference type="Gene3D" id="1.10.10.10">
    <property type="entry name" value="Winged helix-like DNA-binding domain superfamily/Winged helix DNA-binding domain"/>
    <property type="match status" value="1"/>
</dbReference>
<dbReference type="PANTHER" id="PTHR33164:SF5">
    <property type="entry name" value="ORGANIC HYDROPEROXIDE RESISTANCE TRANSCRIPTIONAL REGULATOR"/>
    <property type="match status" value="1"/>
</dbReference>
<keyword evidence="8" id="KW-1185">Reference proteome</keyword>
<sequence length="150" mass="17113">MSGDQDLYLQNQLCFKLYTASRLVIRGYQPMLKDLGITYPQYLVLLVLWQAKEQEKLPLSLKALGSRLHLDSGTLTPLLKRMQQVDLISRVRSEQDERQLQIALTEQGIALAPKAKKWRATLSEGLACQQQALTEMAQQLDQFIALLEIE</sequence>
<dbReference type="SUPFAM" id="SSF46785">
    <property type="entry name" value="Winged helix' DNA-binding domain"/>
    <property type="match status" value="1"/>
</dbReference>
<dbReference type="EMBL" id="JBCGCU010000004">
    <property type="protein sequence ID" value="MEM0514880.1"/>
    <property type="molecule type" value="Genomic_DNA"/>
</dbReference>
<comment type="caution">
    <text evidence="7">The sequence shown here is derived from an EMBL/GenBank/DDBJ whole genome shotgun (WGS) entry which is preliminary data.</text>
</comment>
<evidence type="ECO:0000313" key="7">
    <source>
        <dbReference type="EMBL" id="MEM0514880.1"/>
    </source>
</evidence>
<dbReference type="InterPro" id="IPR036390">
    <property type="entry name" value="WH_DNA-bd_sf"/>
</dbReference>
<feature type="domain" description="HTH marR-type" evidence="6">
    <location>
        <begin position="10"/>
        <end position="150"/>
    </location>
</feature>
<reference evidence="7 8" key="1">
    <citation type="submission" date="2024-03" db="EMBL/GenBank/DDBJ databases">
        <title>Pseudoalteromonas qingdaonensis sp. nov., isolated from the intestines of marine benthic organisms.</title>
        <authorList>
            <person name="Lin X."/>
            <person name="Fang S."/>
            <person name="Hu X."/>
        </authorList>
    </citation>
    <scope>NUCLEOTIDE SEQUENCE [LARGE SCALE GENOMIC DNA]</scope>
    <source>
        <strain evidence="7 8">YIC-827</strain>
    </source>
</reference>